<feature type="region of interest" description="Disordered" evidence="1">
    <location>
        <begin position="49"/>
        <end position="79"/>
    </location>
</feature>
<evidence type="ECO:0000256" key="1">
    <source>
        <dbReference type="SAM" id="MobiDB-lite"/>
    </source>
</evidence>
<organism evidence="2 3">
    <name type="scientific">Candidatus Gottesmanbacteria bacterium GW2011_GWC2_39_8</name>
    <dbReference type="NCBI Taxonomy" id="1618450"/>
    <lineage>
        <taxon>Bacteria</taxon>
        <taxon>Candidatus Gottesmaniibacteriota</taxon>
    </lineage>
</organism>
<evidence type="ECO:0000313" key="2">
    <source>
        <dbReference type="EMBL" id="KKR32068.1"/>
    </source>
</evidence>
<dbReference type="EMBL" id="LBXN01000053">
    <property type="protein sequence ID" value="KKR32068.1"/>
    <property type="molecule type" value="Genomic_DNA"/>
</dbReference>
<proteinExistence type="predicted"/>
<name>A0A0G0PVW2_9BACT</name>
<reference evidence="2 3" key="1">
    <citation type="journal article" date="2015" name="Nature">
        <title>rRNA introns, odd ribosomes, and small enigmatic genomes across a large radiation of phyla.</title>
        <authorList>
            <person name="Brown C.T."/>
            <person name="Hug L.A."/>
            <person name="Thomas B.C."/>
            <person name="Sharon I."/>
            <person name="Castelle C.J."/>
            <person name="Singh A."/>
            <person name="Wilkins M.J."/>
            <person name="Williams K.H."/>
            <person name="Banfield J.F."/>
        </authorList>
    </citation>
    <scope>NUCLEOTIDE SEQUENCE [LARGE SCALE GENOMIC DNA]</scope>
</reference>
<accession>A0A0G0PVW2</accession>
<evidence type="ECO:0000313" key="3">
    <source>
        <dbReference type="Proteomes" id="UP000034539"/>
    </source>
</evidence>
<protein>
    <submittedName>
        <fullName evidence="2">Uncharacterized protein</fullName>
    </submittedName>
</protein>
<dbReference type="AlphaFoldDB" id="A0A0G0PVW2"/>
<dbReference type="Proteomes" id="UP000034539">
    <property type="component" value="Unassembled WGS sequence"/>
</dbReference>
<sequence length="79" mass="8828">AQMEKMRRGKDMPVETDYPVIRAGNLRTDSRTSGLILETGSAIYQRIKLRSSRTDVQAEPGSNPSARIPKPKQSFNIPL</sequence>
<comment type="caution">
    <text evidence="2">The sequence shown here is derived from an EMBL/GenBank/DDBJ whole genome shotgun (WGS) entry which is preliminary data.</text>
</comment>
<gene>
    <name evidence="2" type="ORF">UT63_C0053G0019</name>
</gene>
<feature type="non-terminal residue" evidence="2">
    <location>
        <position position="1"/>
    </location>
</feature>